<dbReference type="AlphaFoldDB" id="A0A2V3ZUA1"/>
<dbReference type="Gene3D" id="3.40.50.300">
    <property type="entry name" value="P-loop containing nucleotide triphosphate hydrolases"/>
    <property type="match status" value="1"/>
</dbReference>
<keyword evidence="4" id="KW-0540">Nuclease</keyword>
<dbReference type="InterPro" id="IPR027417">
    <property type="entry name" value="P-loop_NTPase"/>
</dbReference>
<organism evidence="4 5">
    <name type="scientific">Marinifilum breve</name>
    <dbReference type="NCBI Taxonomy" id="2184082"/>
    <lineage>
        <taxon>Bacteria</taxon>
        <taxon>Pseudomonadati</taxon>
        <taxon>Bacteroidota</taxon>
        <taxon>Bacteroidia</taxon>
        <taxon>Marinilabiliales</taxon>
        <taxon>Marinifilaceae</taxon>
    </lineage>
</organism>
<dbReference type="SUPFAM" id="SSF52540">
    <property type="entry name" value="P-loop containing nucleoside triphosphate hydrolases"/>
    <property type="match status" value="1"/>
</dbReference>
<evidence type="ECO:0000256" key="1">
    <source>
        <dbReference type="SAM" id="Coils"/>
    </source>
</evidence>
<gene>
    <name evidence="4" type="ORF">DF185_15495</name>
</gene>
<comment type="caution">
    <text evidence="4">The sequence shown here is derived from an EMBL/GenBank/DDBJ whole genome shotgun (WGS) entry which is preliminary data.</text>
</comment>
<keyword evidence="4" id="KW-0378">Hydrolase</keyword>
<dbReference type="PANTHER" id="PTHR43581">
    <property type="entry name" value="ATP/GTP PHOSPHATASE"/>
    <property type="match status" value="1"/>
</dbReference>
<dbReference type="InterPro" id="IPR041685">
    <property type="entry name" value="AAA_GajA/Old/RecF-like"/>
</dbReference>
<keyword evidence="5" id="KW-1185">Reference proteome</keyword>
<name>A0A2V3ZUA1_9BACT</name>
<accession>A0A2V3ZUA1</accession>
<evidence type="ECO:0000259" key="3">
    <source>
        <dbReference type="Pfam" id="PF20469"/>
    </source>
</evidence>
<dbReference type="InterPro" id="IPR051396">
    <property type="entry name" value="Bact_Antivir_Def_Nuclease"/>
</dbReference>
<evidence type="ECO:0000259" key="2">
    <source>
        <dbReference type="Pfam" id="PF13175"/>
    </source>
</evidence>
<dbReference type="Proteomes" id="UP000248079">
    <property type="component" value="Unassembled WGS sequence"/>
</dbReference>
<dbReference type="InterPro" id="IPR034139">
    <property type="entry name" value="TOPRIM_OLD"/>
</dbReference>
<feature type="domain" description="Endonuclease GajA/Old nuclease/RecF-like AAA" evidence="2">
    <location>
        <begin position="3"/>
        <end position="390"/>
    </location>
</feature>
<dbReference type="OrthoDB" id="9792800at2"/>
<evidence type="ECO:0000313" key="5">
    <source>
        <dbReference type="Proteomes" id="UP000248079"/>
    </source>
</evidence>
<dbReference type="CDD" id="cd01026">
    <property type="entry name" value="TOPRIM_OLD"/>
    <property type="match status" value="1"/>
</dbReference>
<protein>
    <submittedName>
        <fullName evidence="4">ATP-dependent endonuclease</fullName>
    </submittedName>
</protein>
<proteinExistence type="predicted"/>
<keyword evidence="1" id="KW-0175">Coiled coil</keyword>
<feature type="domain" description="OLD protein-like TOPRIM" evidence="3">
    <location>
        <begin position="440"/>
        <end position="531"/>
    </location>
</feature>
<sequence>MNMYISDIKIENFRNFKSKTIEFKEGVNVIIGHNNAGKSNLLKALALVLNNDASRRLDIDDFNKNISFEDLRDTPPKVVITVTIKKGNDETPDDLVTVGNWLIKLDASYEAKLTYEFYLPEKEKENYITELSRITESNPTLAKDKAWKTIKHNFIRLYTYKIWGGDIKTKTVADSESLQKFDFQFLDAIRDVERDMLTGKNTLLRDVFQFFLDYDLKEDMNSLAEDIQNIRKEEIRTRQEEFSNLADSTLKQLQRRMEKGKEEILSYAKETGASFNNAIPDFEGSLSEIEMFSALKLIIKYETGIDIKIPATHNGLGYNNLIFMSLLLAKMQVDCDGSYMGSNAKVFSTLAIEEPEAHLHPSMQYKFLKFLKDSKNKARQIFVTTHSTHITSAVSLDEIICLHNENGETSVGYTGRVFPSDNKSKKYVQRFLDATKSDMLFAQKVILVEGLAEQLLMSLFAKYYDIKSQEEFTSAQLANPTGEIYLSKTLEDNHIAVINVGGRHFDHFLHLFDQNNSNTINKKIVCLTDRDLERKLKTEKKYKKCYPFDYQQDASVYDYQDNPSNNIGKYSSHPNIRFFSQDVNKGKTFEYDLVLHNPSLKLLVTESMSNRDEIIKLMTYMGDPTKSVADFLSLLPKGTDTNPNAKNRAIEGGINSCNWTSDDDKKKAIIASRYLNSVGKGENALELAYALEENLEKKGTDEYNEFVVPQYIKDAIDWICR</sequence>
<dbReference type="Pfam" id="PF13175">
    <property type="entry name" value="AAA_15"/>
    <property type="match status" value="1"/>
</dbReference>
<keyword evidence="4" id="KW-0255">Endonuclease</keyword>
<feature type="coiled-coil region" evidence="1">
    <location>
        <begin position="220"/>
        <end position="270"/>
    </location>
</feature>
<dbReference type="GO" id="GO:0004519">
    <property type="term" value="F:endonuclease activity"/>
    <property type="evidence" value="ECO:0007669"/>
    <property type="project" value="UniProtKB-KW"/>
</dbReference>
<evidence type="ECO:0000313" key="4">
    <source>
        <dbReference type="EMBL" id="PXX98943.1"/>
    </source>
</evidence>
<dbReference type="EMBL" id="QFLI01000007">
    <property type="protein sequence ID" value="PXX98943.1"/>
    <property type="molecule type" value="Genomic_DNA"/>
</dbReference>
<dbReference type="Pfam" id="PF20469">
    <property type="entry name" value="OLD-like_TOPRIM"/>
    <property type="match status" value="1"/>
</dbReference>
<dbReference type="PANTHER" id="PTHR43581:SF4">
    <property type="entry name" value="ATP_GTP PHOSPHATASE"/>
    <property type="match status" value="1"/>
</dbReference>
<reference evidence="4 5" key="1">
    <citation type="submission" date="2018-05" db="EMBL/GenBank/DDBJ databases">
        <title>Marinifilum breve JC075T sp. nov., a marine bacterium isolated from Yongle Blue Hole in the South China Sea.</title>
        <authorList>
            <person name="Fu T."/>
        </authorList>
    </citation>
    <scope>NUCLEOTIDE SEQUENCE [LARGE SCALE GENOMIC DNA]</scope>
    <source>
        <strain evidence="4 5">JC075</strain>
    </source>
</reference>